<dbReference type="Pfam" id="PF09298">
    <property type="entry name" value="FAA_hydrolase_N"/>
    <property type="match status" value="1"/>
</dbReference>
<evidence type="ECO:0000313" key="25">
    <source>
        <dbReference type="Proteomes" id="UP000030764"/>
    </source>
</evidence>
<evidence type="ECO:0000256" key="15">
    <source>
        <dbReference type="ARBA" id="ARBA00030270"/>
    </source>
</evidence>
<evidence type="ECO:0000256" key="8">
    <source>
        <dbReference type="ARBA" id="ARBA00022723"/>
    </source>
</evidence>
<evidence type="ECO:0000256" key="20">
    <source>
        <dbReference type="PROSITE-ProRule" id="PRU00708"/>
    </source>
</evidence>
<evidence type="ECO:0000256" key="19">
    <source>
        <dbReference type="PIRSR" id="PIRSR605959-3"/>
    </source>
</evidence>
<dbReference type="Gene3D" id="3.90.850.10">
    <property type="entry name" value="Fumarylacetoacetase-like, C-terminal domain"/>
    <property type="match status" value="1"/>
</dbReference>
<feature type="domain" description="PROP1-like PPR" evidence="23">
    <location>
        <begin position="569"/>
        <end position="727"/>
    </location>
</feature>
<feature type="active site" description="Proton acceptor" evidence="17">
    <location>
        <position position="140"/>
    </location>
</feature>
<feature type="domain" description="Fumarylacetoacetase N-terminal" evidence="22">
    <location>
        <begin position="22"/>
        <end position="125"/>
    </location>
</feature>
<dbReference type="InterPro" id="IPR015377">
    <property type="entry name" value="Fumarylacetoacetase_N"/>
</dbReference>
<feature type="binding site" evidence="18">
    <location>
        <position position="363"/>
    </location>
    <ligand>
        <name>substrate</name>
    </ligand>
</feature>
<evidence type="ECO:0000256" key="2">
    <source>
        <dbReference type="ARBA" id="ARBA00001913"/>
    </source>
</evidence>
<comment type="pathway">
    <text evidence="4">Amino-acid degradation; L-phenylalanine degradation; acetoacetate and fumarate from L-phenylalanine: step 6/6.</text>
</comment>
<feature type="binding site" evidence="19">
    <location>
        <position position="240"/>
    </location>
    <ligand>
        <name>Ca(2+)</name>
        <dbReference type="ChEBI" id="CHEBI:29108"/>
    </ligand>
</feature>
<evidence type="ECO:0000259" key="23">
    <source>
        <dbReference type="Pfam" id="PF17177"/>
    </source>
</evidence>
<evidence type="ECO:0000256" key="6">
    <source>
        <dbReference type="ARBA" id="ARBA00012094"/>
    </source>
</evidence>
<keyword evidence="13" id="KW-0828">Tyrosine catabolism</keyword>
<dbReference type="EC" id="3.7.1.2" evidence="6"/>
<proteinExistence type="inferred from homology"/>
<evidence type="ECO:0000256" key="7">
    <source>
        <dbReference type="ARBA" id="ARBA00014741"/>
    </source>
</evidence>
<evidence type="ECO:0000259" key="21">
    <source>
        <dbReference type="Pfam" id="PF01557"/>
    </source>
</evidence>
<comment type="cofactor">
    <cofactor evidence="3 19">
        <name>Mg(2+)</name>
        <dbReference type="ChEBI" id="CHEBI:18420"/>
    </cofactor>
</comment>
<comment type="cofactor">
    <cofactor evidence="2 19">
        <name>Ca(2+)</name>
        <dbReference type="ChEBI" id="CHEBI:29108"/>
    </cofactor>
</comment>
<protein>
    <recommendedName>
        <fullName evidence="7">Fumarylacetoacetase</fullName>
        <ecNumber evidence="6">3.7.1.2</ecNumber>
    </recommendedName>
    <alternativeName>
        <fullName evidence="15">Beta-diketonase</fullName>
    </alternativeName>
    <alternativeName>
        <fullName evidence="16">Fumarylacetoacetate hydrolase</fullName>
    </alternativeName>
</protein>
<keyword evidence="14" id="KW-0585">Phenylalanine catabolism</keyword>
<evidence type="ECO:0000256" key="4">
    <source>
        <dbReference type="ARBA" id="ARBA00004782"/>
    </source>
</evidence>
<gene>
    <name evidence="24" type="ORF">M513_03229</name>
</gene>
<dbReference type="InterPro" id="IPR036462">
    <property type="entry name" value="Fumarylacetoacetase_N_sf"/>
</dbReference>
<reference evidence="24 25" key="1">
    <citation type="journal article" date="2014" name="Nat. Genet.">
        <title>Genome and transcriptome of the porcine whipworm Trichuris suis.</title>
        <authorList>
            <person name="Jex A.R."/>
            <person name="Nejsum P."/>
            <person name="Schwarz E.M."/>
            <person name="Hu L."/>
            <person name="Young N.D."/>
            <person name="Hall R.S."/>
            <person name="Korhonen P.K."/>
            <person name="Liao S."/>
            <person name="Thamsborg S."/>
            <person name="Xia J."/>
            <person name="Xu P."/>
            <person name="Wang S."/>
            <person name="Scheerlinck J.P."/>
            <person name="Hofmann A."/>
            <person name="Sternberg P.W."/>
            <person name="Wang J."/>
            <person name="Gasser R.B."/>
        </authorList>
    </citation>
    <scope>NUCLEOTIDE SEQUENCE [LARGE SCALE GENOMIC DNA]</scope>
    <source>
        <strain evidence="24">DCEP-RM93M</strain>
    </source>
</reference>
<feature type="binding site" evidence="19">
    <location>
        <position position="133"/>
    </location>
    <ligand>
        <name>Ca(2+)</name>
        <dbReference type="ChEBI" id="CHEBI:29108"/>
    </ligand>
</feature>
<feature type="repeat" description="PPR" evidence="20">
    <location>
        <begin position="664"/>
        <end position="700"/>
    </location>
</feature>
<evidence type="ECO:0000256" key="17">
    <source>
        <dbReference type="PIRSR" id="PIRSR605959-1"/>
    </source>
</evidence>
<feature type="domain" description="Fumarylacetoacetase-like C-terminal" evidence="21">
    <location>
        <begin position="140"/>
        <end position="407"/>
    </location>
</feature>
<dbReference type="NCBIfam" id="TIGR01266">
    <property type="entry name" value="fum_ac_acetase"/>
    <property type="match status" value="1"/>
</dbReference>
<keyword evidence="9" id="KW-0677">Repeat</keyword>
<organism evidence="24 25">
    <name type="scientific">Trichuris suis</name>
    <name type="common">pig whipworm</name>
    <dbReference type="NCBI Taxonomy" id="68888"/>
    <lineage>
        <taxon>Eukaryota</taxon>
        <taxon>Metazoa</taxon>
        <taxon>Ecdysozoa</taxon>
        <taxon>Nematoda</taxon>
        <taxon>Enoplea</taxon>
        <taxon>Dorylaimia</taxon>
        <taxon>Trichinellida</taxon>
        <taxon>Trichuridae</taxon>
        <taxon>Trichuris</taxon>
    </lineage>
</organism>
<evidence type="ECO:0000256" key="9">
    <source>
        <dbReference type="ARBA" id="ARBA00022737"/>
    </source>
</evidence>
<feature type="binding site" evidence="19">
    <location>
        <position position="264"/>
    </location>
    <ligand>
        <name>Mg(2+)</name>
        <dbReference type="ChEBI" id="CHEBI:18420"/>
    </ligand>
</feature>
<feature type="binding site" evidence="19">
    <location>
        <position position="260"/>
    </location>
    <ligand>
        <name>Mg(2+)</name>
        <dbReference type="ChEBI" id="CHEBI:18420"/>
    </ligand>
</feature>
<keyword evidence="8 19" id="KW-0479">Metal-binding</keyword>
<feature type="binding site" evidence="18">
    <location>
        <position position="247"/>
    </location>
    <ligand>
        <name>substrate</name>
    </ligand>
</feature>
<dbReference type="Pfam" id="PF01557">
    <property type="entry name" value="FAA_hydrolase"/>
    <property type="match status" value="1"/>
</dbReference>
<evidence type="ECO:0000256" key="10">
    <source>
        <dbReference type="ARBA" id="ARBA00022801"/>
    </source>
</evidence>
<comment type="similarity">
    <text evidence="5">Belongs to the FAH family.</text>
</comment>
<dbReference type="Gene3D" id="1.25.40.10">
    <property type="entry name" value="Tetratricopeptide repeat domain"/>
    <property type="match status" value="3"/>
</dbReference>
<evidence type="ECO:0000313" key="24">
    <source>
        <dbReference type="EMBL" id="KFD55790.1"/>
    </source>
</evidence>
<dbReference type="InterPro" id="IPR005959">
    <property type="entry name" value="Fumarylacetoacetase"/>
</dbReference>
<evidence type="ECO:0000256" key="13">
    <source>
        <dbReference type="ARBA" id="ARBA00022878"/>
    </source>
</evidence>
<evidence type="ECO:0000259" key="22">
    <source>
        <dbReference type="Pfam" id="PF09298"/>
    </source>
</evidence>
<keyword evidence="11 19" id="KW-0106">Calcium</keyword>
<comment type="catalytic activity">
    <reaction evidence="1">
        <text>4-fumarylacetoacetate + H2O = acetoacetate + fumarate + H(+)</text>
        <dbReference type="Rhea" id="RHEA:10244"/>
        <dbReference type="ChEBI" id="CHEBI:13705"/>
        <dbReference type="ChEBI" id="CHEBI:15377"/>
        <dbReference type="ChEBI" id="CHEBI:15378"/>
        <dbReference type="ChEBI" id="CHEBI:18034"/>
        <dbReference type="ChEBI" id="CHEBI:29806"/>
        <dbReference type="EC" id="3.7.1.2"/>
    </reaction>
</comment>
<feature type="binding site" evidence="19">
    <location>
        <position position="206"/>
    </location>
    <ligand>
        <name>Ca(2+)</name>
        <dbReference type="ChEBI" id="CHEBI:29108"/>
    </ligand>
</feature>
<dbReference type="PROSITE" id="PS51375">
    <property type="entry name" value="PPR"/>
    <property type="match status" value="2"/>
</dbReference>
<sequence length="1704" mass="191153">MIYIQALTLETTLRQGSDFPLENLPYGIFSTAESPLPRIGVAIGDQILDVSQVCQFFVGPELSRLRATLTKSALNEFLALGPAAWKEARTTLQRLLSKDESAIRDNDALRSSALVPQQKAHMHLPAVIGDYTDFFSSKYHAANCGRMFFGEGRSLTPNWEWAPLAYHGRSSSIVPSGTCIRRPWGQQKPPNVEAPIFEPSKMVDFELETAFLVGPGNELGTPIPADRASEHIFGMVLLNDWSARDIQMWESSPLGPFLGKSFATTISPWVVTMDALEPFRAESVDQSTSVLSYLRCEGPNSYDINLEVTIKCSSFPFADSSDEAHTICRSNFRYLYWSMNQQLAHHTSNGCNVRPGDLIASGTISGPNEDSLGCMLELSWRGTKSIPLGNGASRKFLEDGDEVNLKGWCKNSNLRIGFGNCAGWCKNSNLRIGFGNCAATFKLRNDRRHRMALLRVVNNSSRIGPVVLRSLCSTVSVDSKVSSADVFGTLSSLPSTEDDDEEENVEFKPLVVMERSHLWFGRRCNKLARQGKIAECVAMLQKRMPEDGVKPKRYNYVMVLGWLGRYGLAKKAFEVHEQMEQMKIRPSRHTYTSLLNACANSVPSEASWALARVDEVLKRARALGNVSLDRGLYHAAIKAYRRSGDIQSALLVADLMITDGLSPDVITFTHVLQACMNDKQSGFVLALRVWQYMLKSGIAPNAEAMNNFIRICRDCGLGPQGDALLERWSANEHSEIFLSEGNNNPNCPNIHLISSAADHSDAIALSNGQHVNAEGSNSFGFSDSGAPSVRSLKLSLIGGAQSLFDHLKRANVRPNKKTFTLMLDLLPNDSSSEEWLLKVMRESRVPADLTFHNALIRRRAQRGNMEEALALLHSLQKRNVTINENTLHCLAHGCWHQDDGLALCQKAKDLGLSLSLATCHVLMRKALTHFDFVYARHLLDYMQRASIPCNKRFLRLIEEELAKAGKLPSRQVSSYLLVQKYSLSYAQDDQSSSAVKAIGISQFKRFYEKWLHSTRLAKQTDPRERLLDKQVSADDLRESWEKPWAKQQRTLNPSNGCRSAVAVYFRTAVMQQLLVLLLCLIFLPAEVYSVSCPNGAAVDQLNACLEPVQDVISRIHYRKETIKRAILPLYFLTYGELSQLCDAYRRSRSGCPFDYVLCSSSNDTLHLVQTNLQHGCAHVSQKKQSCIQHSLKENKRCLGSLLRKSDDPFASREHDCQSLYDFFSCIHEPLQTRCGTSVVAELIKVIISYGCSLEKLGDSTNRAEANCFQEDKEAVTECFAPLQSFWHLVRVKNPEFNQIGFPLYHFNGYDLERMCEMVNHVKKSCSAVQRCPSLPVVQFTNALLGYACGHEQQTFLKHYQCIRECVHDQPVCSEHIHGAWEPGYHREVCRRMPAFFRCLLPYLLRRCSSNAVATFAQSIRQYWCDIGSILDLATLMKSIDMSFNDKTTILALGTVHMNNVEPNPPTSGPPLFPSPLTTITTTTTTMPMTIRQQSTTLSPSKFPITIRVTAASSPPPPATTTVSSPSMEIDADSGCSNSKRILVRQCLEPLFERLIELHHLRRLENFSFPLYHYGKKEIMDLCDLYATSFLQCPFTMFQECAEDHVVYVANVLLGYFCSPQHISSFHDHYDCISLVVRNRRSCDRYILGAPLIEGLIEGEDGQRISCDRLQKFYSCSQLAVDRSCPQTARIIFKQSLQQFGCDLQ</sequence>
<dbReference type="FunFam" id="2.30.30.230:FF:000001">
    <property type="entry name" value="Fumarylacetoacetase"/>
    <property type="match status" value="1"/>
</dbReference>
<evidence type="ECO:0000256" key="3">
    <source>
        <dbReference type="ARBA" id="ARBA00001946"/>
    </source>
</evidence>
<keyword evidence="12 19" id="KW-0460">Magnesium</keyword>
<dbReference type="GO" id="GO:1902000">
    <property type="term" value="P:homogentisate catabolic process"/>
    <property type="evidence" value="ECO:0007669"/>
    <property type="project" value="TreeGrafter"/>
</dbReference>
<dbReference type="FunFam" id="3.90.850.10:FF:000004">
    <property type="entry name" value="Fumarylacetoacetase"/>
    <property type="match status" value="1"/>
</dbReference>
<dbReference type="UniPathway" id="UPA00139">
    <property type="reaction ID" value="UER00341"/>
</dbReference>
<evidence type="ECO:0000256" key="18">
    <source>
        <dbReference type="PIRSR" id="PIRSR605959-2"/>
    </source>
</evidence>
<accession>A0A085MEZ4</accession>
<dbReference type="InterPro" id="IPR011234">
    <property type="entry name" value="Fumarylacetoacetase-like_C"/>
</dbReference>
<feature type="repeat" description="PPR" evidence="20">
    <location>
        <begin position="629"/>
        <end position="663"/>
    </location>
</feature>
<feature type="binding site" evidence="19">
    <location>
        <position position="240"/>
    </location>
    <ligand>
        <name>Mg(2+)</name>
        <dbReference type="ChEBI" id="CHEBI:18420"/>
    </ligand>
</feature>
<dbReference type="GO" id="GO:0004334">
    <property type="term" value="F:fumarylacetoacetase activity"/>
    <property type="evidence" value="ECO:0007669"/>
    <property type="project" value="UniProtKB-EC"/>
</dbReference>
<dbReference type="PANTHER" id="PTHR43069:SF2">
    <property type="entry name" value="FUMARYLACETOACETASE"/>
    <property type="match status" value="1"/>
</dbReference>
<dbReference type="GO" id="GO:0046872">
    <property type="term" value="F:metal ion binding"/>
    <property type="evidence" value="ECO:0007669"/>
    <property type="project" value="UniProtKB-KW"/>
</dbReference>
<dbReference type="PANTHER" id="PTHR43069">
    <property type="entry name" value="FUMARYLACETOACETASE"/>
    <property type="match status" value="1"/>
</dbReference>
<evidence type="ECO:0000256" key="1">
    <source>
        <dbReference type="ARBA" id="ARBA00000353"/>
    </source>
</evidence>
<dbReference type="GO" id="GO:0006572">
    <property type="term" value="P:L-tyrosine catabolic process"/>
    <property type="evidence" value="ECO:0007669"/>
    <property type="project" value="UniProtKB-KW"/>
</dbReference>
<dbReference type="Pfam" id="PF17177">
    <property type="entry name" value="PPR_long"/>
    <property type="match status" value="1"/>
</dbReference>
<evidence type="ECO:0000256" key="16">
    <source>
        <dbReference type="ARBA" id="ARBA00031740"/>
    </source>
</evidence>
<dbReference type="SUPFAM" id="SSF56529">
    <property type="entry name" value="FAH"/>
    <property type="match status" value="1"/>
</dbReference>
<feature type="binding site" evidence="19">
    <location>
        <position position="208"/>
    </location>
    <ligand>
        <name>Ca(2+)</name>
        <dbReference type="ChEBI" id="CHEBI:29108"/>
    </ligand>
</feature>
<dbReference type="InterPro" id="IPR033443">
    <property type="entry name" value="PROP1-like_PPR_dom"/>
</dbReference>
<dbReference type="SUPFAM" id="SSF63433">
    <property type="entry name" value="Fumarylacetoacetate hydrolase, FAH, N-terminal domain"/>
    <property type="match status" value="1"/>
</dbReference>
<evidence type="ECO:0000256" key="5">
    <source>
        <dbReference type="ARBA" id="ARBA00010211"/>
    </source>
</evidence>
<evidence type="ECO:0000256" key="11">
    <source>
        <dbReference type="ARBA" id="ARBA00022837"/>
    </source>
</evidence>
<dbReference type="InterPro" id="IPR011990">
    <property type="entry name" value="TPR-like_helical_dom_sf"/>
</dbReference>
<evidence type="ECO:0000256" key="12">
    <source>
        <dbReference type="ARBA" id="ARBA00022842"/>
    </source>
</evidence>
<evidence type="ECO:0000256" key="14">
    <source>
        <dbReference type="ARBA" id="ARBA00023232"/>
    </source>
</evidence>
<dbReference type="EMBL" id="KL363197">
    <property type="protein sequence ID" value="KFD55790.1"/>
    <property type="molecule type" value="Genomic_DNA"/>
</dbReference>
<dbReference type="InterPro" id="IPR036663">
    <property type="entry name" value="Fumarylacetoacetase_C_sf"/>
</dbReference>
<dbReference type="Gene3D" id="2.30.30.230">
    <property type="entry name" value="Fumarylacetoacetase, N-terminal domain"/>
    <property type="match status" value="1"/>
</dbReference>
<dbReference type="Proteomes" id="UP000030764">
    <property type="component" value="Unassembled WGS sequence"/>
</dbReference>
<feature type="binding site" evidence="18">
    <location>
        <position position="135"/>
    </location>
    <ligand>
        <name>substrate</name>
    </ligand>
</feature>
<dbReference type="GO" id="GO:0006559">
    <property type="term" value="P:L-phenylalanine catabolic process"/>
    <property type="evidence" value="ECO:0007669"/>
    <property type="project" value="UniProtKB-UniPathway"/>
</dbReference>
<keyword evidence="10" id="KW-0378">Hydrolase</keyword>
<name>A0A085MEZ4_9BILA</name>
<dbReference type="InterPro" id="IPR002885">
    <property type="entry name" value="PPR_rpt"/>
</dbReference>
<keyword evidence="25" id="KW-1185">Reference proteome</keyword>